<dbReference type="Pfam" id="PF01965">
    <property type="entry name" value="DJ-1_PfpI"/>
    <property type="match status" value="1"/>
</dbReference>
<evidence type="ECO:0000259" key="1">
    <source>
        <dbReference type="Pfam" id="PF01965"/>
    </source>
</evidence>
<dbReference type="SUPFAM" id="SSF52317">
    <property type="entry name" value="Class I glutamine amidotransferase-like"/>
    <property type="match status" value="1"/>
</dbReference>
<reference evidence="2 3" key="1">
    <citation type="submission" date="2012-07" db="EMBL/GenBank/DDBJ databases">
        <title>Draft genome sequence of Desulfovibrio magneticus str. Maddingley MBC34 obtained from a metagenomic sequence of a methanogenic enrichment isolated from coal-seam formation water in Victoria, Australia.</title>
        <authorList>
            <person name="Greenfield P."/>
            <person name="Hendry P."/>
            <person name="Li D."/>
            <person name="Rosewarne C.P."/>
            <person name="Tran-Dinh N."/>
            <person name="Elbourne L.D.H."/>
            <person name="Paulsen I.T."/>
            <person name="Midgley D.J."/>
        </authorList>
    </citation>
    <scope>NUCLEOTIDE SEQUENCE [LARGE SCALE GENOMIC DNA]</scope>
    <source>
        <strain evidence="3">Maddingley MBC34</strain>
    </source>
</reference>
<dbReference type="GO" id="GO:0005737">
    <property type="term" value="C:cytoplasm"/>
    <property type="evidence" value="ECO:0007669"/>
    <property type="project" value="TreeGrafter"/>
</dbReference>
<dbReference type="InterPro" id="IPR029062">
    <property type="entry name" value="Class_I_gatase-like"/>
</dbReference>
<name>K6GV12_9BACT</name>
<dbReference type="Proteomes" id="UP000006272">
    <property type="component" value="Unassembled WGS sequence"/>
</dbReference>
<dbReference type="PATRIC" id="fig|1206767.3.peg.480"/>
<accession>K6GV12</accession>
<gene>
    <name evidence="2" type="ORF">B193_0511</name>
</gene>
<dbReference type="PANTHER" id="PTHR48094:SF19">
    <property type="entry name" value="DJ-1_PFPI DOMAIN-CONTAINING PROTEIN"/>
    <property type="match status" value="1"/>
</dbReference>
<proteinExistence type="predicted"/>
<evidence type="ECO:0000313" key="2">
    <source>
        <dbReference type="EMBL" id="EKO40781.1"/>
    </source>
</evidence>
<evidence type="ECO:0000313" key="3">
    <source>
        <dbReference type="Proteomes" id="UP000006272"/>
    </source>
</evidence>
<dbReference type="GO" id="GO:0006508">
    <property type="term" value="P:proteolysis"/>
    <property type="evidence" value="ECO:0007669"/>
    <property type="project" value="UniProtKB-KW"/>
</dbReference>
<dbReference type="GO" id="GO:0008233">
    <property type="term" value="F:peptidase activity"/>
    <property type="evidence" value="ECO:0007669"/>
    <property type="project" value="UniProtKB-KW"/>
</dbReference>
<dbReference type="EMBL" id="ALAO01000048">
    <property type="protein sequence ID" value="EKO40781.1"/>
    <property type="molecule type" value="Genomic_DNA"/>
</dbReference>
<organism evidence="2 3">
    <name type="scientific">Solidesulfovibrio magneticus str. Maddingley MBC34</name>
    <dbReference type="NCBI Taxonomy" id="1206767"/>
    <lineage>
        <taxon>Bacteria</taxon>
        <taxon>Pseudomonadati</taxon>
        <taxon>Thermodesulfobacteriota</taxon>
        <taxon>Desulfovibrionia</taxon>
        <taxon>Desulfovibrionales</taxon>
        <taxon>Desulfovibrionaceae</taxon>
        <taxon>Solidesulfovibrio</taxon>
    </lineage>
</organism>
<dbReference type="PANTHER" id="PTHR48094">
    <property type="entry name" value="PROTEIN/NUCLEIC ACID DEGLYCASE DJ-1-RELATED"/>
    <property type="match status" value="1"/>
</dbReference>
<dbReference type="AlphaFoldDB" id="K6GV12"/>
<sequence length="195" mass="21133">MKKAHVLLFDGYADWEIGHVLAELRRIGNLPVATVGFTDAPVVSMGGLRVSPDMTLAAVVPDDVRLFILPGGMLWEQSYPADALHSLLQALDRQAVPLAAICAATTVFAKAGLLQGKKHTSNALKYLRDHVPGYQGASDYVEELAVTDGHVTTASGLGSIELTRNIMEALDIATPQLRDLWFRAVKYGEYPEDFG</sequence>
<keyword evidence="2" id="KW-0378">Hydrolase</keyword>
<keyword evidence="2" id="KW-0645">Protease</keyword>
<comment type="caution">
    <text evidence="2">The sequence shown here is derived from an EMBL/GenBank/DDBJ whole genome shotgun (WGS) entry which is preliminary data.</text>
</comment>
<dbReference type="InterPro" id="IPR002818">
    <property type="entry name" value="DJ-1/PfpI"/>
</dbReference>
<dbReference type="Gene3D" id="3.40.50.880">
    <property type="match status" value="1"/>
</dbReference>
<feature type="domain" description="DJ-1/PfpI" evidence="1">
    <location>
        <begin position="2"/>
        <end position="168"/>
    </location>
</feature>
<dbReference type="InterPro" id="IPR050325">
    <property type="entry name" value="Prot/Nucl_acid_deglycase"/>
</dbReference>
<protein>
    <submittedName>
        <fullName evidence="2">Putative intracellular protease/amidase</fullName>
    </submittedName>
</protein>